<gene>
    <name evidence="2" type="ORF">AVEN_69076_1</name>
</gene>
<keyword evidence="3" id="KW-1185">Reference proteome</keyword>
<dbReference type="Proteomes" id="UP000499080">
    <property type="component" value="Unassembled WGS sequence"/>
</dbReference>
<feature type="region of interest" description="Disordered" evidence="1">
    <location>
        <begin position="25"/>
        <end position="45"/>
    </location>
</feature>
<evidence type="ECO:0000313" key="3">
    <source>
        <dbReference type="Proteomes" id="UP000499080"/>
    </source>
</evidence>
<protein>
    <submittedName>
        <fullName evidence="2">Uncharacterized protein</fullName>
    </submittedName>
</protein>
<dbReference type="EMBL" id="BGPR01023703">
    <property type="protein sequence ID" value="GBN91080.1"/>
    <property type="molecule type" value="Genomic_DNA"/>
</dbReference>
<dbReference type="AlphaFoldDB" id="A0A4Y2SU39"/>
<evidence type="ECO:0000256" key="1">
    <source>
        <dbReference type="SAM" id="MobiDB-lite"/>
    </source>
</evidence>
<reference evidence="2 3" key="1">
    <citation type="journal article" date="2019" name="Sci. Rep.">
        <title>Orb-weaving spider Araneus ventricosus genome elucidates the spidroin gene catalogue.</title>
        <authorList>
            <person name="Kono N."/>
            <person name="Nakamura H."/>
            <person name="Ohtoshi R."/>
            <person name="Moran D.A.P."/>
            <person name="Shinohara A."/>
            <person name="Yoshida Y."/>
            <person name="Fujiwara M."/>
            <person name="Mori M."/>
            <person name="Tomita M."/>
            <person name="Arakawa K."/>
        </authorList>
    </citation>
    <scope>NUCLEOTIDE SEQUENCE [LARGE SCALE GENOMIC DNA]</scope>
</reference>
<comment type="caution">
    <text evidence="2">The sequence shown here is derived from an EMBL/GenBank/DDBJ whole genome shotgun (WGS) entry which is preliminary data.</text>
</comment>
<proteinExistence type="predicted"/>
<accession>A0A4Y2SU39</accession>
<evidence type="ECO:0000313" key="2">
    <source>
        <dbReference type="EMBL" id="GBN91080.1"/>
    </source>
</evidence>
<organism evidence="2 3">
    <name type="scientific">Araneus ventricosus</name>
    <name type="common">Orbweaver spider</name>
    <name type="synonym">Epeira ventricosa</name>
    <dbReference type="NCBI Taxonomy" id="182803"/>
    <lineage>
        <taxon>Eukaryota</taxon>
        <taxon>Metazoa</taxon>
        <taxon>Ecdysozoa</taxon>
        <taxon>Arthropoda</taxon>
        <taxon>Chelicerata</taxon>
        <taxon>Arachnida</taxon>
        <taxon>Araneae</taxon>
        <taxon>Araneomorphae</taxon>
        <taxon>Entelegynae</taxon>
        <taxon>Araneoidea</taxon>
        <taxon>Araneidae</taxon>
        <taxon>Araneus</taxon>
    </lineage>
</organism>
<sequence length="86" mass="9952">MLPPTSAGGLVSESLRIYENEEIEVSENVEGESEQVAPENNNSSITVPMQSRKRFKMSNQTSMFNFFERPLTMTKKQEIDKIRFYE</sequence>
<name>A0A4Y2SU39_ARAVE</name>